<comment type="subcellular location">
    <subcellularLocation>
        <location evidence="1">Mitochondrion inner membrane</location>
        <topology evidence="1">Peripheral membrane protein</topology>
        <orientation evidence="1">Matrix side</orientation>
    </subcellularLocation>
</comment>
<evidence type="ECO:0000256" key="7">
    <source>
        <dbReference type="ARBA" id="ARBA00023128"/>
    </source>
</evidence>
<keyword evidence="7" id="KW-0496">Mitochondrion</keyword>
<keyword evidence="5" id="KW-0999">Mitochondrion inner membrane</keyword>
<evidence type="ECO:0000256" key="5">
    <source>
        <dbReference type="ARBA" id="ARBA00022792"/>
    </source>
</evidence>
<evidence type="ECO:0000256" key="4">
    <source>
        <dbReference type="ARBA" id="ARBA00022660"/>
    </source>
</evidence>
<keyword evidence="10" id="KW-1185">Reference proteome</keyword>
<evidence type="ECO:0000256" key="8">
    <source>
        <dbReference type="ARBA" id="ARBA00023136"/>
    </source>
</evidence>
<evidence type="ECO:0000313" key="10">
    <source>
        <dbReference type="Proteomes" id="UP000530660"/>
    </source>
</evidence>
<keyword evidence="3" id="KW-0813">Transport</keyword>
<keyword evidence="9" id="KW-0830">Ubiquinone</keyword>
<proteinExistence type="inferred from homology"/>
<sequence>MTAPLSFIRWAGLVGRSLSGLRPLEVRAVTSSTHLTGASVALTTPALCRHWSNRSEKGSAGGSARVYVSSGDIDWSQPYPVGYPVGLRPDPDAVGKLIAAYRQLLERVQTLAPESAYRRNVESLTRHRLDVTEANKTDRKALEESIGAGLVEELLAAAYDELDLIEQMEQWKPWEGQDNRTIPLHVID</sequence>
<dbReference type="GO" id="GO:0005743">
    <property type="term" value="C:mitochondrial inner membrane"/>
    <property type="evidence" value="ECO:0007669"/>
    <property type="project" value="UniProtKB-SubCell"/>
</dbReference>
<organism evidence="9 10">
    <name type="scientific">Cyanidiococcus yangmingshanensis</name>
    <dbReference type="NCBI Taxonomy" id="2690220"/>
    <lineage>
        <taxon>Eukaryota</taxon>
        <taxon>Rhodophyta</taxon>
        <taxon>Bangiophyceae</taxon>
        <taxon>Cyanidiales</taxon>
        <taxon>Cyanidiaceae</taxon>
        <taxon>Cyanidiococcus</taxon>
    </lineage>
</organism>
<dbReference type="Proteomes" id="UP000530660">
    <property type="component" value="Unassembled WGS sequence"/>
</dbReference>
<evidence type="ECO:0000256" key="3">
    <source>
        <dbReference type="ARBA" id="ARBA00022448"/>
    </source>
</evidence>
<dbReference type="PANTHER" id="PTHR12653:SF0">
    <property type="entry name" value="NADH DEHYDROGENASE [UBIQUINONE] 1 ALPHA SUBCOMPLEX SUBUNIT 5"/>
    <property type="match status" value="1"/>
</dbReference>
<dbReference type="EMBL" id="VWRR01000001">
    <property type="protein sequence ID" value="KAF6005173.1"/>
    <property type="molecule type" value="Genomic_DNA"/>
</dbReference>
<evidence type="ECO:0000256" key="6">
    <source>
        <dbReference type="ARBA" id="ARBA00022982"/>
    </source>
</evidence>
<gene>
    <name evidence="9" type="primary">NDUFA5</name>
    <name evidence="9" type="ORF">F1559_001873</name>
</gene>
<dbReference type="PANTHER" id="PTHR12653">
    <property type="entry name" value="NADH-UBIQUINONE OXIDOREDUCTASE 13 KD-B SUBUNIT"/>
    <property type="match status" value="1"/>
</dbReference>
<evidence type="ECO:0000256" key="1">
    <source>
        <dbReference type="ARBA" id="ARBA00004443"/>
    </source>
</evidence>
<dbReference type="AlphaFoldDB" id="A0A7J7IPX5"/>
<keyword evidence="4" id="KW-0679">Respiratory chain</keyword>
<comment type="similarity">
    <text evidence="2">Belongs to the complex I NDUFA5 subunit family.</text>
</comment>
<evidence type="ECO:0000313" key="9">
    <source>
        <dbReference type="EMBL" id="KAF6005173.1"/>
    </source>
</evidence>
<comment type="caution">
    <text evidence="9">The sequence shown here is derived from an EMBL/GenBank/DDBJ whole genome shotgun (WGS) entry which is preliminary data.</text>
</comment>
<protein>
    <submittedName>
        <fullName evidence="9">Ndufa5, NADH-ubiquinone oxidoreductase subunit</fullName>
    </submittedName>
</protein>
<dbReference type="Pfam" id="PF04716">
    <property type="entry name" value="ETC_C1_NDUFA5"/>
    <property type="match status" value="1"/>
</dbReference>
<evidence type="ECO:0000256" key="2">
    <source>
        <dbReference type="ARBA" id="ARBA00010261"/>
    </source>
</evidence>
<reference evidence="9 10" key="1">
    <citation type="journal article" date="2020" name="J. Phycol.">
        <title>Comparative genome analysis reveals Cyanidiococcus gen. nov., a new extremophilic red algal genus sister to Cyanidioschyzon (Cyanidioschyzonaceae, Rhodophyta).</title>
        <authorList>
            <person name="Liu S.-L."/>
            <person name="Chiang Y.-R."/>
            <person name="Yoon H.S."/>
            <person name="Fu H.-Y."/>
        </authorList>
    </citation>
    <scope>NUCLEOTIDE SEQUENCE [LARGE SCALE GENOMIC DNA]</scope>
    <source>
        <strain evidence="9 10">THAL066</strain>
    </source>
</reference>
<dbReference type="OrthoDB" id="286811at2759"/>
<keyword evidence="6" id="KW-0249">Electron transport</keyword>
<keyword evidence="8" id="KW-0472">Membrane</keyword>
<name>A0A7J7IPX5_9RHOD</name>
<accession>A0A7J7IPX5</accession>
<dbReference type="InterPro" id="IPR006806">
    <property type="entry name" value="NDUFA5"/>
</dbReference>
<dbReference type="GO" id="GO:0022904">
    <property type="term" value="P:respiratory electron transport chain"/>
    <property type="evidence" value="ECO:0007669"/>
    <property type="project" value="InterPro"/>
</dbReference>